<evidence type="ECO:0000313" key="2">
    <source>
        <dbReference type="EMBL" id="MRU16764.1"/>
    </source>
</evidence>
<dbReference type="CDD" id="cd04301">
    <property type="entry name" value="NAT_SF"/>
    <property type="match status" value="1"/>
</dbReference>
<dbReference type="PANTHER" id="PTHR43138">
    <property type="entry name" value="ACETYLTRANSFERASE, GNAT FAMILY"/>
    <property type="match status" value="1"/>
</dbReference>
<dbReference type="InterPro" id="IPR052742">
    <property type="entry name" value="Mito_N-acetyltransferase"/>
</dbReference>
<dbReference type="InterPro" id="IPR000182">
    <property type="entry name" value="GNAT_dom"/>
</dbReference>
<dbReference type="GO" id="GO:0016747">
    <property type="term" value="F:acyltransferase activity, transferring groups other than amino-acyl groups"/>
    <property type="evidence" value="ECO:0007669"/>
    <property type="project" value="InterPro"/>
</dbReference>
<dbReference type="AlphaFoldDB" id="A0A844D3H7"/>
<reference evidence="2 3" key="1">
    <citation type="submission" date="2019-05" db="EMBL/GenBank/DDBJ databases">
        <title>Roseovarius bejariae sp. nov., a moderately halophylic bacterium isolated from a saline soil in Rambla Salada (Murcia).</title>
        <authorList>
            <person name="Castro D.J."/>
            <person name="Gomez-Altuve A."/>
            <person name="Reina J.C."/>
            <person name="Rodriguez M."/>
            <person name="Sampedro I."/>
            <person name="Llamas I."/>
            <person name="Martinez-Checa F."/>
        </authorList>
    </citation>
    <scope>NUCLEOTIDE SEQUENCE [LARGE SCALE GENOMIC DNA]</scope>
    <source>
        <strain evidence="2 3">A21</strain>
    </source>
</reference>
<organism evidence="2 3">
    <name type="scientific">Roseovarius bejariae</name>
    <dbReference type="NCBI Taxonomy" id="2576383"/>
    <lineage>
        <taxon>Bacteria</taxon>
        <taxon>Pseudomonadati</taxon>
        <taxon>Pseudomonadota</taxon>
        <taxon>Alphaproteobacteria</taxon>
        <taxon>Rhodobacterales</taxon>
        <taxon>Roseobacteraceae</taxon>
        <taxon>Roseovarius</taxon>
    </lineage>
</organism>
<dbReference type="InterPro" id="IPR016181">
    <property type="entry name" value="Acyl_CoA_acyltransferase"/>
</dbReference>
<evidence type="ECO:0000259" key="1">
    <source>
        <dbReference type="PROSITE" id="PS51186"/>
    </source>
</evidence>
<sequence length="172" mass="18820">MNISPQFEIRSARAEDAEALWPILRDVIRAGDTYAVDPGITRDRALELWMDVPRACYVAEAEGRILGTYYIKTNHAGGGSHVCNCGYMVAPDARGQGIARAMCAHSQGEAVKLGYLAMQFNLVVETNTGAIGLWEKMGFETVGRLPKAFNHPEQGLVDARVMYKWLSDGQGG</sequence>
<feature type="domain" description="N-acetyltransferase" evidence="1">
    <location>
        <begin position="7"/>
        <end position="167"/>
    </location>
</feature>
<comment type="caution">
    <text evidence="2">The sequence shown here is derived from an EMBL/GenBank/DDBJ whole genome shotgun (WGS) entry which is preliminary data.</text>
</comment>
<evidence type="ECO:0000313" key="3">
    <source>
        <dbReference type="Proteomes" id="UP000564704"/>
    </source>
</evidence>
<dbReference type="Pfam" id="PF00583">
    <property type="entry name" value="Acetyltransf_1"/>
    <property type="match status" value="1"/>
</dbReference>
<dbReference type="EMBL" id="SZWE01000002">
    <property type="protein sequence ID" value="MRU16764.1"/>
    <property type="molecule type" value="Genomic_DNA"/>
</dbReference>
<dbReference type="SUPFAM" id="SSF55729">
    <property type="entry name" value="Acyl-CoA N-acyltransferases (Nat)"/>
    <property type="match status" value="1"/>
</dbReference>
<protein>
    <submittedName>
        <fullName evidence="2">GNAT family N-acetyltransferase</fullName>
    </submittedName>
</protein>
<dbReference type="PROSITE" id="PS51186">
    <property type="entry name" value="GNAT"/>
    <property type="match status" value="1"/>
</dbReference>
<dbReference type="Proteomes" id="UP000564704">
    <property type="component" value="Unassembled WGS sequence"/>
</dbReference>
<name>A0A844D3H7_9RHOB</name>
<proteinExistence type="predicted"/>
<gene>
    <name evidence="2" type="ORF">FDP25_15085</name>
</gene>
<keyword evidence="2" id="KW-0808">Transferase</keyword>
<dbReference type="PANTHER" id="PTHR43138:SF1">
    <property type="entry name" value="N-ACETYLTRANSFERASE ACA1"/>
    <property type="match status" value="1"/>
</dbReference>
<accession>A0A844D3H7</accession>
<dbReference type="Gene3D" id="3.40.630.30">
    <property type="match status" value="1"/>
</dbReference>
<keyword evidence="3" id="KW-1185">Reference proteome</keyword>